<dbReference type="AlphaFoldDB" id="A0A6A5N0B2"/>
<keyword evidence="3" id="KW-1185">Reference proteome</keyword>
<name>A0A6A5N0B2_LUPAL</name>
<evidence type="ECO:0000313" key="2">
    <source>
        <dbReference type="EMBL" id="KAE9611348.1"/>
    </source>
</evidence>
<evidence type="ECO:0000313" key="3">
    <source>
        <dbReference type="Proteomes" id="UP000447434"/>
    </source>
</evidence>
<feature type="region of interest" description="Disordered" evidence="1">
    <location>
        <begin position="65"/>
        <end position="97"/>
    </location>
</feature>
<gene>
    <name evidence="2" type="ORF">Lalb_Chr06g0161561</name>
</gene>
<dbReference type="Proteomes" id="UP000447434">
    <property type="component" value="Chromosome 6"/>
</dbReference>
<evidence type="ECO:0000256" key="1">
    <source>
        <dbReference type="SAM" id="MobiDB-lite"/>
    </source>
</evidence>
<proteinExistence type="predicted"/>
<dbReference type="EMBL" id="WOCE01000006">
    <property type="protein sequence ID" value="KAE9611348.1"/>
    <property type="molecule type" value="Genomic_DNA"/>
</dbReference>
<protein>
    <submittedName>
        <fullName evidence="2">Uncharacterized protein</fullName>
    </submittedName>
</protein>
<accession>A0A6A5N0B2</accession>
<organism evidence="2 3">
    <name type="scientific">Lupinus albus</name>
    <name type="common">White lupine</name>
    <name type="synonym">Lupinus termis</name>
    <dbReference type="NCBI Taxonomy" id="3870"/>
    <lineage>
        <taxon>Eukaryota</taxon>
        <taxon>Viridiplantae</taxon>
        <taxon>Streptophyta</taxon>
        <taxon>Embryophyta</taxon>
        <taxon>Tracheophyta</taxon>
        <taxon>Spermatophyta</taxon>
        <taxon>Magnoliopsida</taxon>
        <taxon>eudicotyledons</taxon>
        <taxon>Gunneridae</taxon>
        <taxon>Pentapetalae</taxon>
        <taxon>rosids</taxon>
        <taxon>fabids</taxon>
        <taxon>Fabales</taxon>
        <taxon>Fabaceae</taxon>
        <taxon>Papilionoideae</taxon>
        <taxon>50 kb inversion clade</taxon>
        <taxon>genistoids sensu lato</taxon>
        <taxon>core genistoids</taxon>
        <taxon>Genisteae</taxon>
        <taxon>Lupinus</taxon>
    </lineage>
</organism>
<comment type="caution">
    <text evidence="2">The sequence shown here is derived from an EMBL/GenBank/DDBJ whole genome shotgun (WGS) entry which is preliminary data.</text>
</comment>
<sequence>MLIVRGSGRKIVTGRSNSRWNFFWWLHHQGHHPHTTHHHQTLPRQGSSVHSSVRDVFHLTTGTLQNCDHTIPSEEDEPSLDGFDGHHESGRGKKGLP</sequence>
<reference evidence="3" key="1">
    <citation type="journal article" date="2020" name="Nat. Commun.">
        <title>Genome sequence of the cluster root forming white lupin.</title>
        <authorList>
            <person name="Hufnagel B."/>
            <person name="Marques A."/>
            <person name="Soriano A."/>
            <person name="Marques L."/>
            <person name="Divol F."/>
            <person name="Doumas P."/>
            <person name="Sallet E."/>
            <person name="Mancinotti D."/>
            <person name="Carrere S."/>
            <person name="Marande W."/>
            <person name="Arribat S."/>
            <person name="Keller J."/>
            <person name="Huneau C."/>
            <person name="Blein T."/>
            <person name="Aime D."/>
            <person name="Laguerre M."/>
            <person name="Taylor J."/>
            <person name="Schubert V."/>
            <person name="Nelson M."/>
            <person name="Geu-Flores F."/>
            <person name="Crespi M."/>
            <person name="Gallardo-Guerrero K."/>
            <person name="Delaux P.-M."/>
            <person name="Salse J."/>
            <person name="Berges H."/>
            <person name="Guyot R."/>
            <person name="Gouzy J."/>
            <person name="Peret B."/>
        </authorList>
    </citation>
    <scope>NUCLEOTIDE SEQUENCE [LARGE SCALE GENOMIC DNA]</scope>
    <source>
        <strain evidence="3">cv. Amiga</strain>
    </source>
</reference>